<evidence type="ECO:0000313" key="2">
    <source>
        <dbReference type="Proteomes" id="UP000030428"/>
    </source>
</evidence>
<dbReference type="Proteomes" id="UP000030428">
    <property type="component" value="Unassembled WGS sequence"/>
</dbReference>
<name>A0A4E0QQL8_9GAMM</name>
<keyword evidence="2" id="KW-1185">Reference proteome</keyword>
<protein>
    <submittedName>
        <fullName evidence="1">Uncharacterized protein</fullName>
    </submittedName>
</protein>
<dbReference type="AlphaFoldDB" id="A0A4E0QQL8"/>
<sequence length="78" mass="9157">HRYVVETKMWYGQAKFDQGVEQLEAYLETEGASVGYLVVFHARPNVYGKLTWEQLEFVIERVKSKIQVYFVRLGDIKA</sequence>
<organism evidence="1 2">
    <name type="scientific">Candidatus Thiomargarita nelsonii</name>
    <dbReference type="NCBI Taxonomy" id="1003181"/>
    <lineage>
        <taxon>Bacteria</taxon>
        <taxon>Pseudomonadati</taxon>
        <taxon>Pseudomonadota</taxon>
        <taxon>Gammaproteobacteria</taxon>
        <taxon>Thiotrichales</taxon>
        <taxon>Thiotrichaceae</taxon>
        <taxon>Thiomargarita</taxon>
    </lineage>
</organism>
<gene>
    <name evidence="1" type="ORF">PN36_13425</name>
</gene>
<proteinExistence type="predicted"/>
<accession>A0A4E0QQL8</accession>
<comment type="caution">
    <text evidence="1">The sequence shown here is derived from an EMBL/GenBank/DDBJ whole genome shotgun (WGS) entry which is preliminary data.</text>
</comment>
<feature type="non-terminal residue" evidence="1">
    <location>
        <position position="1"/>
    </location>
</feature>
<evidence type="ECO:0000313" key="1">
    <source>
        <dbReference type="EMBL" id="TGO03077.1"/>
    </source>
</evidence>
<reference evidence="1 2" key="1">
    <citation type="journal article" date="2016" name="Front. Microbiol.">
        <title>Single-Cell (Meta-)Genomics of a Dimorphic Candidatus Thiomargarita nelsonii Reveals Genomic Plasticity.</title>
        <authorList>
            <person name="Flood B.E."/>
            <person name="Fliss P."/>
            <person name="Jones D.S."/>
            <person name="Dick G.J."/>
            <person name="Jain S."/>
            <person name="Kaster A.K."/>
            <person name="Winkel M."/>
            <person name="Mussmann M."/>
            <person name="Bailey J."/>
        </authorList>
    </citation>
    <scope>NUCLEOTIDE SEQUENCE [LARGE SCALE GENOMIC DNA]</scope>
    <source>
        <strain evidence="1">Hydrate Ridge</strain>
    </source>
</reference>
<dbReference type="EMBL" id="JSZA02000044">
    <property type="protein sequence ID" value="TGO03077.1"/>
    <property type="molecule type" value="Genomic_DNA"/>
</dbReference>